<gene>
    <name evidence="13 15" type="primary">Cast</name>
    <name evidence="13" type="ORF">rCG_44740</name>
</gene>
<dbReference type="AlphaFoldDB" id="A6I4E6"/>
<evidence type="ECO:0000256" key="5">
    <source>
        <dbReference type="ARBA" id="ARBA00022553"/>
    </source>
</evidence>
<evidence type="ECO:0000256" key="1">
    <source>
        <dbReference type="ARBA" id="ARBA00002637"/>
    </source>
</evidence>
<comment type="function">
    <text evidence="1">Specific inhibition of calpain (calcium-dependent cysteine protease). Plays a key role in postmortem tenderization of meat and have been proposed to be involved in muscle protein degradation in living tissue.</text>
</comment>
<reference evidence="14" key="1">
    <citation type="submission" date="2005-09" db="EMBL/GenBank/DDBJ databases">
        <authorList>
            <person name="Mural R.J."/>
            <person name="Li P.W."/>
            <person name="Adams M.D."/>
            <person name="Amanatides P.G."/>
            <person name="Baden-Tillson H."/>
            <person name="Barnstead M."/>
            <person name="Chin S.H."/>
            <person name="Dew I."/>
            <person name="Evans C.A."/>
            <person name="Ferriera S."/>
            <person name="Flanigan M."/>
            <person name="Fosler C."/>
            <person name="Glodek A."/>
            <person name="Gu Z."/>
            <person name="Holt R.A."/>
            <person name="Jennings D."/>
            <person name="Kraft C.L."/>
            <person name="Lu F."/>
            <person name="Nguyen T."/>
            <person name="Nusskern D.R."/>
            <person name="Pfannkoch C.M."/>
            <person name="Sitter C."/>
            <person name="Sutton G.G."/>
            <person name="Venter J.C."/>
            <person name="Wang Z."/>
            <person name="Woodage T."/>
            <person name="Zheng X.H."/>
            <person name="Zhong F."/>
        </authorList>
    </citation>
    <scope>NUCLEOTIDE SEQUENCE [LARGE SCALE GENOMIC DNA]</scope>
    <source>
        <strain>BN</strain>
        <strain evidence="14">Sprague-Dawley</strain>
    </source>
</reference>
<evidence type="ECO:0000256" key="8">
    <source>
        <dbReference type="ARBA" id="ARBA00022737"/>
    </source>
</evidence>
<proteinExistence type="inferred from homology"/>
<evidence type="ECO:0000256" key="7">
    <source>
        <dbReference type="ARBA" id="ARBA00022704"/>
    </source>
</evidence>
<evidence type="ECO:0000256" key="3">
    <source>
        <dbReference type="ARBA" id="ARBA00017619"/>
    </source>
</evidence>
<evidence type="ECO:0000256" key="12">
    <source>
        <dbReference type="SAM" id="MobiDB-lite"/>
    </source>
</evidence>
<dbReference type="PANTHER" id="PTHR10077:SF0">
    <property type="entry name" value="CALPASTATIN"/>
    <property type="match status" value="1"/>
</dbReference>
<keyword evidence="7" id="KW-0789">Thiol protease inhibitor</keyword>
<evidence type="ECO:0000313" key="13">
    <source>
        <dbReference type="EMBL" id="EDM09900.1"/>
    </source>
</evidence>
<evidence type="ECO:0000313" key="15">
    <source>
        <dbReference type="RGD" id="2278"/>
    </source>
</evidence>
<dbReference type="Pfam" id="PF00748">
    <property type="entry name" value="Calpain_inhib"/>
    <property type="match status" value="2"/>
</dbReference>
<evidence type="ECO:0000256" key="6">
    <source>
        <dbReference type="ARBA" id="ARBA00022690"/>
    </source>
</evidence>
<keyword evidence="10" id="KW-0007">Acetylation</keyword>
<organism evidence="13 14">
    <name type="scientific">Rattus norvegicus</name>
    <name type="common">Rat</name>
    <dbReference type="NCBI Taxonomy" id="10116"/>
    <lineage>
        <taxon>Eukaryota</taxon>
        <taxon>Metazoa</taxon>
        <taxon>Chordata</taxon>
        <taxon>Craniata</taxon>
        <taxon>Vertebrata</taxon>
        <taxon>Euteleostomi</taxon>
        <taxon>Mammalia</taxon>
        <taxon>Eutheria</taxon>
        <taxon>Euarchontoglires</taxon>
        <taxon>Glires</taxon>
        <taxon>Rodentia</taxon>
        <taxon>Myomorpha</taxon>
        <taxon>Muroidea</taxon>
        <taxon>Muridae</taxon>
        <taxon>Murinae</taxon>
        <taxon>Rattus</taxon>
    </lineage>
</organism>
<comment type="similarity">
    <text evidence="2">Belongs to the protease inhibitor I27 (calpastatin) family.</text>
</comment>
<feature type="region of interest" description="Disordered" evidence="12">
    <location>
        <begin position="48"/>
        <end position="74"/>
    </location>
</feature>
<protein>
    <recommendedName>
        <fullName evidence="3">Calpastatin</fullName>
    </recommendedName>
    <alternativeName>
        <fullName evidence="11">Calpain inhibitor</fullName>
    </alternativeName>
</protein>
<dbReference type="RGD" id="2278">
    <property type="gene designation" value="Cast"/>
</dbReference>
<evidence type="ECO:0000256" key="11">
    <source>
        <dbReference type="ARBA" id="ARBA00033013"/>
    </source>
</evidence>
<dbReference type="EMBL" id="CH473955">
    <property type="protein sequence ID" value="EDM09900.1"/>
    <property type="molecule type" value="Genomic_DNA"/>
</dbReference>
<keyword evidence="5" id="KW-0597">Phosphoprotein</keyword>
<dbReference type="InterPro" id="IPR026998">
    <property type="entry name" value="Calpastatin"/>
</dbReference>
<accession>A6I4E6</accession>
<evidence type="ECO:0000256" key="10">
    <source>
        <dbReference type="ARBA" id="ARBA00022990"/>
    </source>
</evidence>
<evidence type="ECO:0000313" key="14">
    <source>
        <dbReference type="Proteomes" id="UP000234681"/>
    </source>
</evidence>
<feature type="compositionally biased region" description="Basic and acidic residues" evidence="12">
    <location>
        <begin position="57"/>
        <end position="66"/>
    </location>
</feature>
<evidence type="ECO:0000256" key="2">
    <source>
        <dbReference type="ARBA" id="ARBA00009487"/>
    </source>
</evidence>
<dbReference type="PANTHER" id="PTHR10077">
    <property type="entry name" value="CALPASTATIN"/>
    <property type="match status" value="1"/>
</dbReference>
<dbReference type="GO" id="GO:0004869">
    <property type="term" value="F:cysteine-type endopeptidase inhibitor activity"/>
    <property type="evidence" value="ECO:0007669"/>
    <property type="project" value="UniProtKB-KW"/>
</dbReference>
<dbReference type="Proteomes" id="UP000234681">
    <property type="component" value="Chromosome 2"/>
</dbReference>
<name>A6I4E6_RAT</name>
<sequence>MGQFLSTTFWEGSPTAVWHEKLHEGEHKGAGETISVFQDHVICLEEREHGSKHHEAKAKEERQEKCGEDEDTVPAEYRLKPAKDKDGKPLLPEPEETSKCLSESELIGELSADFVQPTYQEKPSMPAAKIKKSKDTSQTPMVEIVPFISMCSMPSAPPKLA</sequence>
<keyword evidence="8" id="KW-0677">Repeat</keyword>
<keyword evidence="9" id="KW-0832">Ubl conjugation</keyword>
<keyword evidence="4" id="KW-1017">Isopeptide bond</keyword>
<evidence type="ECO:0000256" key="4">
    <source>
        <dbReference type="ARBA" id="ARBA00022499"/>
    </source>
</evidence>
<dbReference type="InterPro" id="IPR001259">
    <property type="entry name" value="Prot_inh_calpain"/>
</dbReference>
<keyword evidence="6" id="KW-0646">Protease inhibitor</keyword>
<evidence type="ECO:0000256" key="9">
    <source>
        <dbReference type="ARBA" id="ARBA00022843"/>
    </source>
</evidence>